<evidence type="ECO:0000313" key="2">
    <source>
        <dbReference type="EMBL" id="KAG5183427.1"/>
    </source>
</evidence>
<name>A0A835Z0K3_9STRA</name>
<feature type="transmembrane region" description="Helical" evidence="1">
    <location>
        <begin position="29"/>
        <end position="48"/>
    </location>
</feature>
<gene>
    <name evidence="2" type="ORF">JKP88DRAFT_348660</name>
</gene>
<dbReference type="Proteomes" id="UP000664859">
    <property type="component" value="Unassembled WGS sequence"/>
</dbReference>
<keyword evidence="1" id="KW-1133">Transmembrane helix</keyword>
<comment type="caution">
    <text evidence="2">The sequence shown here is derived from an EMBL/GenBank/DDBJ whole genome shotgun (WGS) entry which is preliminary data.</text>
</comment>
<proteinExistence type="predicted"/>
<evidence type="ECO:0000313" key="3">
    <source>
        <dbReference type="Proteomes" id="UP000664859"/>
    </source>
</evidence>
<sequence>MSSPSQSDEELLQPTAAELVSKKGHRRKLLAAAAGLAVCLTLGAYQFLFEENIADGILLEPPDRLAEAGSLSARLRSFAATSFSLRRFVLEVNAPMDVFVYGTYIAGVPQDEENVELLRGLATAFVLEPFVEIPRMMWQWQSIRNSLDMATAYADARGSPYAAVVRSRPDTVYLTPLHLDALLSKYLDLGLYRPYFAAQGFKSDAELNLTAEVSQPVLAVSKVALPAFFPSCEGFDGVTDR</sequence>
<keyword evidence="1" id="KW-0472">Membrane</keyword>
<organism evidence="2 3">
    <name type="scientific">Tribonema minus</name>
    <dbReference type="NCBI Taxonomy" id="303371"/>
    <lineage>
        <taxon>Eukaryota</taxon>
        <taxon>Sar</taxon>
        <taxon>Stramenopiles</taxon>
        <taxon>Ochrophyta</taxon>
        <taxon>PX clade</taxon>
        <taxon>Xanthophyceae</taxon>
        <taxon>Tribonematales</taxon>
        <taxon>Tribonemataceae</taxon>
        <taxon>Tribonema</taxon>
    </lineage>
</organism>
<dbReference type="EMBL" id="JAFCMP010000212">
    <property type="protein sequence ID" value="KAG5183427.1"/>
    <property type="molecule type" value="Genomic_DNA"/>
</dbReference>
<keyword evidence="1" id="KW-0812">Transmembrane</keyword>
<keyword evidence="3" id="KW-1185">Reference proteome</keyword>
<protein>
    <submittedName>
        <fullName evidence="2">Uncharacterized protein</fullName>
    </submittedName>
</protein>
<accession>A0A835Z0K3</accession>
<dbReference type="AlphaFoldDB" id="A0A835Z0K3"/>
<reference evidence="2" key="1">
    <citation type="submission" date="2021-02" db="EMBL/GenBank/DDBJ databases">
        <title>First Annotated Genome of the Yellow-green Alga Tribonema minus.</title>
        <authorList>
            <person name="Mahan K.M."/>
        </authorList>
    </citation>
    <scope>NUCLEOTIDE SEQUENCE</scope>
    <source>
        <strain evidence="2">UTEX B ZZ1240</strain>
    </source>
</reference>
<evidence type="ECO:0000256" key="1">
    <source>
        <dbReference type="SAM" id="Phobius"/>
    </source>
</evidence>